<evidence type="ECO:0000313" key="2">
    <source>
        <dbReference type="Proteomes" id="UP000001873"/>
    </source>
</evidence>
<dbReference type="AlphaFoldDB" id="B4U096"/>
<organism evidence="1 2">
    <name type="scientific">Streptococcus equi subsp. zooepidemicus (strain MGCS10565)</name>
    <dbReference type="NCBI Taxonomy" id="552526"/>
    <lineage>
        <taxon>Bacteria</taxon>
        <taxon>Bacillati</taxon>
        <taxon>Bacillota</taxon>
        <taxon>Bacilli</taxon>
        <taxon>Lactobacillales</taxon>
        <taxon>Streptococcaceae</taxon>
        <taxon>Streptococcus</taxon>
    </lineage>
</organism>
<dbReference type="KEGG" id="sez:Sez_0161"/>
<dbReference type="EMBL" id="CP001129">
    <property type="protein sequence ID" value="ACG61539.1"/>
    <property type="molecule type" value="Genomic_DNA"/>
</dbReference>
<name>B4U096_STREM</name>
<proteinExistence type="predicted"/>
<sequence>MSLGRRRPTKKDLTSVSEKADASLLFLYGMNNRFKSLSGR</sequence>
<protein>
    <submittedName>
        <fullName evidence="1">Uncharacterized protein</fullName>
    </submittedName>
</protein>
<evidence type="ECO:0000313" key="1">
    <source>
        <dbReference type="EMBL" id="ACG61539.1"/>
    </source>
</evidence>
<reference evidence="1 2" key="1">
    <citation type="journal article" date="2008" name="PLoS ONE">
        <title>Genome sequence of a lancefield group C Streptococcus zooepidemicus strain causing epidemic nephritis: new information about an old disease.</title>
        <authorList>
            <person name="Beres S.B."/>
            <person name="Sesso R."/>
            <person name="Pinto S.W.L."/>
            <person name="Hoe N.P."/>
            <person name="Porcella S.F."/>
            <person name="Deleo F.R."/>
            <person name="Musser J.M."/>
        </authorList>
    </citation>
    <scope>NUCLEOTIDE SEQUENCE [LARGE SCALE GENOMIC DNA]</scope>
    <source>
        <strain evidence="1 2">MGCS10565</strain>
    </source>
</reference>
<dbReference type="Proteomes" id="UP000001873">
    <property type="component" value="Chromosome"/>
</dbReference>
<gene>
    <name evidence="1" type="ordered locus">Sez_0161</name>
</gene>
<dbReference type="HOGENOM" id="CLU_3296976_0_0_9"/>
<accession>B4U096</accession>